<dbReference type="Proteomes" id="UP001230649">
    <property type="component" value="Unassembled WGS sequence"/>
</dbReference>
<gene>
    <name evidence="1" type="ORF">QFC20_004614</name>
</gene>
<proteinExistence type="predicted"/>
<accession>A0ACC2W0J9</accession>
<sequence>MKAVVYVSPKVVKVVEKDIPEAGEGEAVVKGHEFCGTIHSLGLALPDQPWTFQTGDRVVSPFTTSCGACFFCERGFTGRCVKGSVYGCEKLDGAQAEYVKVPLANTTLYKAPEELKDNHLILMADILPTGFSVAQKAWDLLSEKERQMGGLSALVIGCGPVGLCAIMAAKEKFETVYAIDPVPERRAMAERYGAKALDPSASDFKTTLKSACGNRGPDVVLEVVGHPGALYSALELVRVAGVVSSCGVHIAPLTMVGDDLYAKGVKMVFGRCHVRGVFEESMGLLKRVTEKTPELIDEFVQKTIRIDEAEEYYKLFNEQKIGKVVFGFE</sequence>
<dbReference type="EMBL" id="JASBWS010000055">
    <property type="protein sequence ID" value="KAJ9104177.1"/>
    <property type="molecule type" value="Genomic_DNA"/>
</dbReference>
<protein>
    <submittedName>
        <fullName evidence="1">Uncharacterized protein</fullName>
    </submittedName>
</protein>
<evidence type="ECO:0000313" key="2">
    <source>
        <dbReference type="Proteomes" id="UP001230649"/>
    </source>
</evidence>
<organism evidence="1 2">
    <name type="scientific">Naganishia adeliensis</name>
    <dbReference type="NCBI Taxonomy" id="92952"/>
    <lineage>
        <taxon>Eukaryota</taxon>
        <taxon>Fungi</taxon>
        <taxon>Dikarya</taxon>
        <taxon>Basidiomycota</taxon>
        <taxon>Agaricomycotina</taxon>
        <taxon>Tremellomycetes</taxon>
        <taxon>Filobasidiales</taxon>
        <taxon>Filobasidiaceae</taxon>
        <taxon>Naganishia</taxon>
    </lineage>
</organism>
<comment type="caution">
    <text evidence="1">The sequence shown here is derived from an EMBL/GenBank/DDBJ whole genome shotgun (WGS) entry which is preliminary data.</text>
</comment>
<name>A0ACC2W0J9_9TREE</name>
<reference evidence="1" key="1">
    <citation type="submission" date="2023-04" db="EMBL/GenBank/DDBJ databases">
        <title>Draft Genome sequencing of Naganishia species isolated from polar environments using Oxford Nanopore Technology.</title>
        <authorList>
            <person name="Leo P."/>
            <person name="Venkateswaran K."/>
        </authorList>
    </citation>
    <scope>NUCLEOTIDE SEQUENCE</scope>
    <source>
        <strain evidence="1">MNA-CCFEE 5262</strain>
    </source>
</reference>
<evidence type="ECO:0000313" key="1">
    <source>
        <dbReference type="EMBL" id="KAJ9104177.1"/>
    </source>
</evidence>
<keyword evidence="2" id="KW-1185">Reference proteome</keyword>